<evidence type="ECO:0000259" key="1">
    <source>
        <dbReference type="Pfam" id="PF06094"/>
    </source>
</evidence>
<dbReference type="Gene3D" id="3.10.490.10">
    <property type="entry name" value="Gamma-glutamyl cyclotransferase-like"/>
    <property type="match status" value="1"/>
</dbReference>
<evidence type="ECO:0000313" key="2">
    <source>
        <dbReference type="EMBL" id="SHH41000.1"/>
    </source>
</evidence>
<evidence type="ECO:0000313" key="3">
    <source>
        <dbReference type="Proteomes" id="UP000184071"/>
    </source>
</evidence>
<dbReference type="InterPro" id="IPR036568">
    <property type="entry name" value="GGCT-like_sf"/>
</dbReference>
<dbReference type="SUPFAM" id="SSF110857">
    <property type="entry name" value="Gamma-glutamyl cyclotransferase-like"/>
    <property type="match status" value="1"/>
</dbReference>
<accession>A0A1M5SRC9</accession>
<dbReference type="RefSeq" id="WP_073417155.1">
    <property type="nucleotide sequence ID" value="NZ_FQWC01000007.1"/>
</dbReference>
<dbReference type="InterPro" id="IPR013024">
    <property type="entry name" value="GGCT-like"/>
</dbReference>
<proteinExistence type="predicted"/>
<dbReference type="InterPro" id="IPR009288">
    <property type="entry name" value="AIG2-like_dom"/>
</dbReference>
<feature type="domain" description="Gamma-glutamylcyclotransferase AIG2-like" evidence="1">
    <location>
        <begin position="4"/>
        <end position="103"/>
    </location>
</feature>
<dbReference type="AlphaFoldDB" id="A0A1M5SRC9"/>
<dbReference type="CDD" id="cd06661">
    <property type="entry name" value="GGCT_like"/>
    <property type="match status" value="1"/>
</dbReference>
<dbReference type="Pfam" id="PF06094">
    <property type="entry name" value="GGACT"/>
    <property type="match status" value="1"/>
</dbReference>
<reference evidence="3" key="1">
    <citation type="submission" date="2016-11" db="EMBL/GenBank/DDBJ databases">
        <authorList>
            <person name="Varghese N."/>
            <person name="Submissions S."/>
        </authorList>
    </citation>
    <scope>NUCLEOTIDE SEQUENCE [LARGE SCALE GENOMIC DNA]</scope>
    <source>
        <strain evidence="3">DSM 17963</strain>
    </source>
</reference>
<sequence>MEKLFSYGTLRSKQIQMQIFNKVLTGTADQLLGYKLKSLQIEEEFGMADYVVAIPSENASETIHGVVFNVSITDLAKVDLFESNSYRRVQVELKSGTVAWVYTENK</sequence>
<gene>
    <name evidence="2" type="ORF">SAMN05443663_107191</name>
</gene>
<dbReference type="STRING" id="370979.SAMN05443663_107191"/>
<dbReference type="OrthoDB" id="9798388at2"/>
<protein>
    <submittedName>
        <fullName evidence="2">Uncharacterized conserved protein YtfP, gamma-glutamylcyclotransferase (GGCT)/AIG2-like family</fullName>
    </submittedName>
</protein>
<keyword evidence="2" id="KW-0808">Transferase</keyword>
<organism evidence="2 3">
    <name type="scientific">Flavobacterium defluvii</name>
    <dbReference type="NCBI Taxonomy" id="370979"/>
    <lineage>
        <taxon>Bacteria</taxon>
        <taxon>Pseudomonadati</taxon>
        <taxon>Bacteroidota</taxon>
        <taxon>Flavobacteriia</taxon>
        <taxon>Flavobacteriales</taxon>
        <taxon>Flavobacteriaceae</taxon>
        <taxon>Flavobacterium</taxon>
    </lineage>
</organism>
<keyword evidence="3" id="KW-1185">Reference proteome</keyword>
<dbReference type="GO" id="GO:0016740">
    <property type="term" value="F:transferase activity"/>
    <property type="evidence" value="ECO:0007669"/>
    <property type="project" value="UniProtKB-KW"/>
</dbReference>
<dbReference type="EMBL" id="FQWC01000007">
    <property type="protein sequence ID" value="SHH41000.1"/>
    <property type="molecule type" value="Genomic_DNA"/>
</dbReference>
<dbReference type="Proteomes" id="UP000184071">
    <property type="component" value="Unassembled WGS sequence"/>
</dbReference>
<name>A0A1M5SRC9_9FLAO</name>